<organism evidence="2 3">
    <name type="scientific">Corynebacterium tuberculostearicum</name>
    <dbReference type="NCBI Taxonomy" id="38304"/>
    <lineage>
        <taxon>Bacteria</taxon>
        <taxon>Bacillati</taxon>
        <taxon>Actinomycetota</taxon>
        <taxon>Actinomycetes</taxon>
        <taxon>Mycobacteriales</taxon>
        <taxon>Corynebacteriaceae</taxon>
        <taxon>Corynebacterium</taxon>
    </lineage>
</organism>
<gene>
    <name evidence="2" type="ORF">JDP02_09605</name>
</gene>
<sequence length="300" mass="31422">MAKTELVAGLGFGAAVGVALGALVIAPNLTTSMADDDPIREEHRKVVQDNKVLQTQNDASDKIVADSGAEMVDGALSQRPVLIVTTDDANGGDVDAIRKLLKSSDATEAGEIKLTKDFLRPETKDKLLPILKDTAPKKADIKDLDSAGALGGEVLGTALSMDPESTKPLASVEERADVLHKLRDEGFIDYEDGTIVPAQAIIVVSGNGLRGYPSSALAEFATGLDDVNGSVVLSGRTKQTQDDKALAQVRDQDAELSTVDSTERAVERIAVILATQEQLDGGQGDYGATETADSALPGKE</sequence>
<accession>A0A8I1HTC7</accession>
<dbReference type="Proteomes" id="UP000603369">
    <property type="component" value="Unassembled WGS sequence"/>
</dbReference>
<name>A0A8I1HTC7_9CORY</name>
<dbReference type="AlphaFoldDB" id="A0A8I1HTC7"/>
<dbReference type="GO" id="GO:0016020">
    <property type="term" value="C:membrane"/>
    <property type="evidence" value="ECO:0007669"/>
    <property type="project" value="InterPro"/>
</dbReference>
<dbReference type="InterPro" id="IPR021522">
    <property type="entry name" value="MctB"/>
</dbReference>
<dbReference type="GO" id="GO:0055070">
    <property type="term" value="P:copper ion homeostasis"/>
    <property type="evidence" value="ECO:0007669"/>
    <property type="project" value="InterPro"/>
</dbReference>
<keyword evidence="3" id="KW-1185">Reference proteome</keyword>
<evidence type="ECO:0000256" key="1">
    <source>
        <dbReference type="SAM" id="MobiDB-lite"/>
    </source>
</evidence>
<reference evidence="2 3" key="1">
    <citation type="submission" date="2020-12" db="EMBL/GenBank/DDBJ databases">
        <title>Draft genome sequence of the commensal strain Corynebacterium tuberculostearicum MFP09/CIP 102622 isolated from human skin.</title>
        <authorList>
            <person name="Boukerb A.M."/>
            <person name="Janvier X."/>
            <person name="Feuilloley M.G.J."/>
            <person name="Groboillot A."/>
        </authorList>
    </citation>
    <scope>NUCLEOTIDE SEQUENCE [LARGE SCALE GENOMIC DNA]</scope>
    <source>
        <strain evidence="2 3">CIP 102622</strain>
    </source>
</reference>
<dbReference type="EMBL" id="JAEHFL010000014">
    <property type="protein sequence ID" value="MBK3428758.1"/>
    <property type="molecule type" value="Genomic_DNA"/>
</dbReference>
<protein>
    <submittedName>
        <fullName evidence="2">Copper transporter</fullName>
    </submittedName>
</protein>
<proteinExistence type="predicted"/>
<comment type="caution">
    <text evidence="2">The sequence shown here is derived from an EMBL/GenBank/DDBJ whole genome shotgun (WGS) entry which is preliminary data.</text>
</comment>
<evidence type="ECO:0000313" key="3">
    <source>
        <dbReference type="Proteomes" id="UP000603369"/>
    </source>
</evidence>
<feature type="region of interest" description="Disordered" evidence="1">
    <location>
        <begin position="279"/>
        <end position="300"/>
    </location>
</feature>
<evidence type="ECO:0000313" key="2">
    <source>
        <dbReference type="EMBL" id="MBK3428758.1"/>
    </source>
</evidence>
<dbReference type="Pfam" id="PF11382">
    <property type="entry name" value="MctB"/>
    <property type="match status" value="1"/>
</dbReference>
<dbReference type="RefSeq" id="WP_200436153.1">
    <property type="nucleotide sequence ID" value="NZ_JAEHFL010000014.1"/>
</dbReference>